<dbReference type="Proteomes" id="UP000694460">
    <property type="component" value="Unassembled WGS sequence"/>
</dbReference>
<comment type="caution">
    <text evidence="1">The sequence shown here is derived from an EMBL/GenBank/DDBJ whole genome shotgun (WGS) entry which is preliminary data.</text>
</comment>
<accession>A0ABS5A0C0</accession>
<gene>
    <name evidence="1" type="ORF">JOF57_005105</name>
</gene>
<organism evidence="1 2">
    <name type="scientific">Mycolicibacterium lutetiense</name>
    <dbReference type="NCBI Taxonomy" id="1641992"/>
    <lineage>
        <taxon>Bacteria</taxon>
        <taxon>Bacillati</taxon>
        <taxon>Actinomycetota</taxon>
        <taxon>Actinomycetes</taxon>
        <taxon>Mycobacteriales</taxon>
        <taxon>Mycobacteriaceae</taxon>
        <taxon>Mycolicibacterium</taxon>
    </lineage>
</organism>
<evidence type="ECO:0000313" key="1">
    <source>
        <dbReference type="EMBL" id="MBP2455192.1"/>
    </source>
</evidence>
<sequence>MMTQQPVTDVPLPAGTTCCDGWQHDEDRTYRILSGVDRRIPGVGIIGTSAVQFTDGSIDTDRDGGEGPRIWLNLGGDSVTAAQARKAAQSILAAVQETELWTAPESARTAALALDTAVNVVDLVRHDLNATLREASTMPLFAVSDLVAALGHLRQAAVLIDRCADQLEATDAEAGR</sequence>
<keyword evidence="2" id="KW-1185">Reference proteome</keyword>
<reference evidence="1 2" key="1">
    <citation type="submission" date="2021-03" db="EMBL/GenBank/DDBJ databases">
        <title>Sequencing the genomes of 1000 actinobacteria strains.</title>
        <authorList>
            <person name="Klenk H.-P."/>
        </authorList>
    </citation>
    <scope>NUCLEOTIDE SEQUENCE [LARGE SCALE GENOMIC DNA]</scope>
    <source>
        <strain evidence="1 2">DSM 46713</strain>
    </source>
</reference>
<name>A0ABS5A0C0_9MYCO</name>
<dbReference type="RefSeq" id="WP_234938244.1">
    <property type="nucleotide sequence ID" value="NZ_JAGIOP010000002.1"/>
</dbReference>
<dbReference type="EMBL" id="JAGIOP010000002">
    <property type="protein sequence ID" value="MBP2455192.1"/>
    <property type="molecule type" value="Genomic_DNA"/>
</dbReference>
<proteinExistence type="predicted"/>
<protein>
    <submittedName>
        <fullName evidence="1">Uncharacterized protein</fullName>
    </submittedName>
</protein>
<evidence type="ECO:0000313" key="2">
    <source>
        <dbReference type="Proteomes" id="UP000694460"/>
    </source>
</evidence>